<dbReference type="RefSeq" id="WP_258434902.1">
    <property type="nucleotide sequence ID" value="NZ_JANSGW010000056.1"/>
</dbReference>
<dbReference type="SUPFAM" id="SSF49503">
    <property type="entry name" value="Cupredoxins"/>
    <property type="match status" value="1"/>
</dbReference>
<dbReference type="Proteomes" id="UP001077662">
    <property type="component" value="Unassembled WGS sequence"/>
</dbReference>
<proteinExistence type="inferred from homology"/>
<dbReference type="InterPro" id="IPR045087">
    <property type="entry name" value="Cu-oxidase_fam"/>
</dbReference>
<dbReference type="PANTHER" id="PTHR48267:SF1">
    <property type="entry name" value="BILIRUBIN OXIDASE"/>
    <property type="match status" value="1"/>
</dbReference>
<dbReference type="Gene3D" id="2.60.40.420">
    <property type="entry name" value="Cupredoxins - blue copper proteins"/>
    <property type="match status" value="1"/>
</dbReference>
<gene>
    <name evidence="3" type="ORF">O0554_25125</name>
</gene>
<organism evidence="3 4">
    <name type="scientific">Brevibacillus laterosporus</name>
    <name type="common">Bacillus laterosporus</name>
    <dbReference type="NCBI Taxonomy" id="1465"/>
    <lineage>
        <taxon>Bacteria</taxon>
        <taxon>Bacillati</taxon>
        <taxon>Bacillota</taxon>
        <taxon>Bacilli</taxon>
        <taxon>Bacillales</taxon>
        <taxon>Paenibacillaceae</taxon>
        <taxon>Brevibacillus</taxon>
    </lineage>
</organism>
<evidence type="ECO:0000313" key="3">
    <source>
        <dbReference type="EMBL" id="MCZ0810128.1"/>
    </source>
</evidence>
<dbReference type="PANTHER" id="PTHR48267">
    <property type="entry name" value="CUPREDOXIN SUPERFAMILY PROTEIN"/>
    <property type="match status" value="1"/>
</dbReference>
<comment type="caution">
    <text evidence="3">The sequence shown here is derived from an EMBL/GenBank/DDBJ whole genome shotgun (WGS) entry which is preliminary data.</text>
</comment>
<dbReference type="InterPro" id="IPR001117">
    <property type="entry name" value="Cu-oxidase_2nd"/>
</dbReference>
<evidence type="ECO:0000256" key="1">
    <source>
        <dbReference type="ARBA" id="ARBA00010609"/>
    </source>
</evidence>
<sequence>MEEVEPRKYRFRILNGSNSRILTLKLDSGESLYQIGSDGGFLEKPVKMNEIVLGSAERADVIVDFSRHNGQTITLKNVTKSASPESTDVMQFRVTVPLRSEDTSSIPAYLGKMNRLTRSMVQRTRDLPLIRIKDQYGRSLNLLSGKMWNDRISEVIEVDTVGDMAIDKCDR</sequence>
<feature type="domain" description="Plastocyanin-like" evidence="2">
    <location>
        <begin position="8"/>
        <end position="69"/>
    </location>
</feature>
<protein>
    <recommendedName>
        <fullName evidence="2">Plastocyanin-like domain-containing protein</fullName>
    </recommendedName>
</protein>
<dbReference type="InterPro" id="IPR008972">
    <property type="entry name" value="Cupredoxin"/>
</dbReference>
<dbReference type="EMBL" id="JAPTNE010000056">
    <property type="protein sequence ID" value="MCZ0810128.1"/>
    <property type="molecule type" value="Genomic_DNA"/>
</dbReference>
<dbReference type="AlphaFoldDB" id="A0AAP3DL79"/>
<comment type="similarity">
    <text evidence="1">Belongs to the multicopper oxidase family.</text>
</comment>
<dbReference type="Pfam" id="PF00394">
    <property type="entry name" value="Cu-oxidase"/>
    <property type="match status" value="1"/>
</dbReference>
<name>A0AAP3DL79_BRELA</name>
<accession>A0AAP3DL79</accession>
<reference evidence="3" key="1">
    <citation type="submission" date="2022-09" db="EMBL/GenBank/DDBJ databases">
        <title>Genome analysis and characterization of larvicidal activity of Brevibacillus strains.</title>
        <authorList>
            <person name="Patrusheva E.V."/>
            <person name="Izotova A.O."/>
            <person name="Toshchakov S.V."/>
            <person name="Sineoky S.P."/>
        </authorList>
    </citation>
    <scope>NUCLEOTIDE SEQUENCE</scope>
    <source>
        <strain evidence="3">VKPM_B-13247</strain>
    </source>
</reference>
<evidence type="ECO:0000313" key="4">
    <source>
        <dbReference type="Proteomes" id="UP001077662"/>
    </source>
</evidence>
<evidence type="ECO:0000259" key="2">
    <source>
        <dbReference type="Pfam" id="PF00394"/>
    </source>
</evidence>